<dbReference type="InterPro" id="IPR023696">
    <property type="entry name" value="Ureohydrolase_dom_sf"/>
</dbReference>
<gene>
    <name evidence="6" type="ORF">AU467_17720</name>
</gene>
<evidence type="ECO:0000256" key="5">
    <source>
        <dbReference type="RuleBase" id="RU003684"/>
    </source>
</evidence>
<dbReference type="InterPro" id="IPR020855">
    <property type="entry name" value="Ureohydrolase_Mn_BS"/>
</dbReference>
<dbReference type="NCBIfam" id="TIGR01230">
    <property type="entry name" value="agmatinase"/>
    <property type="match status" value="1"/>
</dbReference>
<evidence type="ECO:0000256" key="2">
    <source>
        <dbReference type="ARBA" id="ARBA00022723"/>
    </source>
</evidence>
<feature type="binding site" evidence="4">
    <location>
        <position position="115"/>
    </location>
    <ligand>
        <name>Mn(2+)</name>
        <dbReference type="ChEBI" id="CHEBI:29035"/>
        <label>1</label>
    </ligand>
</feature>
<dbReference type="SUPFAM" id="SSF52768">
    <property type="entry name" value="Arginase/deacetylase"/>
    <property type="match status" value="1"/>
</dbReference>
<dbReference type="PANTHER" id="PTHR11358:SF26">
    <property type="entry name" value="GUANIDINO ACID HYDROLASE, MITOCHONDRIAL"/>
    <property type="match status" value="1"/>
</dbReference>
<dbReference type="EMBL" id="LPWA01000099">
    <property type="protein sequence ID" value="KUM27051.1"/>
    <property type="molecule type" value="Genomic_DNA"/>
</dbReference>
<evidence type="ECO:0000313" key="7">
    <source>
        <dbReference type="Proteomes" id="UP000053176"/>
    </source>
</evidence>
<dbReference type="GO" id="GO:0033389">
    <property type="term" value="P:putrescine biosynthetic process from arginine, via agmatine"/>
    <property type="evidence" value="ECO:0007669"/>
    <property type="project" value="TreeGrafter"/>
</dbReference>
<keyword evidence="3 5" id="KW-0378">Hydrolase</keyword>
<dbReference type="PROSITE" id="PS01053">
    <property type="entry name" value="ARGINASE_1"/>
    <property type="match status" value="1"/>
</dbReference>
<reference evidence="6 7" key="1">
    <citation type="submission" date="2015-12" db="EMBL/GenBank/DDBJ databases">
        <title>Draft genome sequence of Mesorhizobium sp. UFLA 01-765, a multitolerant efficient symbiont and plant-growth promoting strain isolated from Zn-mining soil using Leucaena leucocephala as a trap plant.</title>
        <authorList>
            <person name="Rangel W.M."/>
            <person name="Thijs S."/>
            <person name="Longatti S.M."/>
            <person name="Moreira F.M."/>
            <person name="Weyens N."/>
            <person name="Vangronsveld J."/>
            <person name="Van Hamme J.D."/>
            <person name="Bottos E.M."/>
            <person name="Rineau F."/>
        </authorList>
    </citation>
    <scope>NUCLEOTIDE SEQUENCE [LARGE SCALE GENOMIC DNA]</scope>
    <source>
        <strain evidence="6 7">UFLA 01-765</strain>
    </source>
</reference>
<dbReference type="InterPro" id="IPR005925">
    <property type="entry name" value="Agmatinase-rel"/>
</dbReference>
<feature type="binding site" evidence="4">
    <location>
        <position position="193"/>
    </location>
    <ligand>
        <name>Mn(2+)</name>
        <dbReference type="ChEBI" id="CHEBI:29035"/>
        <label>1</label>
    </ligand>
</feature>
<dbReference type="PROSITE" id="PS51409">
    <property type="entry name" value="ARGINASE_2"/>
    <property type="match status" value="1"/>
</dbReference>
<dbReference type="CDD" id="cd11593">
    <property type="entry name" value="Agmatinase-like_2"/>
    <property type="match status" value="1"/>
</dbReference>
<dbReference type="Pfam" id="PF00491">
    <property type="entry name" value="Arginase"/>
    <property type="match status" value="1"/>
</dbReference>
<dbReference type="GO" id="GO:0008783">
    <property type="term" value="F:agmatinase activity"/>
    <property type="evidence" value="ECO:0007669"/>
    <property type="project" value="TreeGrafter"/>
</dbReference>
<dbReference type="OrthoDB" id="9788689at2"/>
<evidence type="ECO:0000313" key="6">
    <source>
        <dbReference type="EMBL" id="KUM27051.1"/>
    </source>
</evidence>
<feature type="binding site" evidence="4">
    <location>
        <position position="90"/>
    </location>
    <ligand>
        <name>Mn(2+)</name>
        <dbReference type="ChEBI" id="CHEBI:29035"/>
        <label>1</label>
    </ligand>
</feature>
<dbReference type="GO" id="GO:0046872">
    <property type="term" value="F:metal ion binding"/>
    <property type="evidence" value="ECO:0007669"/>
    <property type="project" value="UniProtKB-KW"/>
</dbReference>
<proteinExistence type="inferred from homology"/>
<comment type="cofactor">
    <cofactor evidence="4">
        <name>Mn(2+)</name>
        <dbReference type="ChEBI" id="CHEBI:29035"/>
    </cofactor>
    <text evidence="4">Binds 2 manganese ions per subunit.</text>
</comment>
<feature type="binding site" evidence="4">
    <location>
        <position position="191"/>
    </location>
    <ligand>
        <name>Mn(2+)</name>
        <dbReference type="ChEBI" id="CHEBI:29035"/>
        <label>1</label>
    </ligand>
</feature>
<comment type="caution">
    <text evidence="6">The sequence shown here is derived from an EMBL/GenBank/DDBJ whole genome shotgun (WGS) entry which is preliminary data.</text>
</comment>
<evidence type="ECO:0000256" key="1">
    <source>
        <dbReference type="ARBA" id="ARBA00009227"/>
    </source>
</evidence>
<feature type="binding site" evidence="4">
    <location>
        <position position="113"/>
    </location>
    <ligand>
        <name>Mn(2+)</name>
        <dbReference type="ChEBI" id="CHEBI:29035"/>
        <label>1</label>
    </ligand>
</feature>
<feature type="binding site" evidence="4">
    <location>
        <position position="117"/>
    </location>
    <ligand>
        <name>Mn(2+)</name>
        <dbReference type="ChEBI" id="CHEBI:29035"/>
        <label>1</label>
    </ligand>
</feature>
<sequence>MAKVSLLGIPHDENSSYLQGPAEAPPVIRRELASDAYTSWSETGFDLTDRFVDYGDIDFTQAGDPWERIESEVGRALDAGHPLISLGGDHAISWPVLRGVRRRHPSLTIVHIDAHPDIYHSYGDNPRSHTSPFARIMEERLADRLIQVGLRTVNDHHRDQFKRFGVEVVEMRHFKEGLRLDLKTPVYISMDIDALDPAFAPGISHREPGGFTTRQVIGLIQSIDQPIVAADVVEYNPRQDLSNVTALVAAKLVKEIAGMMLKTNGATPG</sequence>
<dbReference type="InterPro" id="IPR006035">
    <property type="entry name" value="Ureohydrolase"/>
</dbReference>
<organism evidence="6 7">
    <name type="scientific">Rhizobium loti</name>
    <name type="common">Mesorhizobium loti</name>
    <dbReference type="NCBI Taxonomy" id="381"/>
    <lineage>
        <taxon>Bacteria</taxon>
        <taxon>Pseudomonadati</taxon>
        <taxon>Pseudomonadota</taxon>
        <taxon>Alphaproteobacteria</taxon>
        <taxon>Hyphomicrobiales</taxon>
        <taxon>Phyllobacteriaceae</taxon>
        <taxon>Mesorhizobium</taxon>
    </lineage>
</organism>
<keyword evidence="4" id="KW-0464">Manganese</keyword>
<keyword evidence="2 4" id="KW-0479">Metal-binding</keyword>
<dbReference type="PIRSF" id="PIRSF036979">
    <property type="entry name" value="Arginase"/>
    <property type="match status" value="1"/>
</dbReference>
<dbReference type="AlphaFoldDB" id="A0A124GGK6"/>
<evidence type="ECO:0000256" key="3">
    <source>
        <dbReference type="ARBA" id="ARBA00022801"/>
    </source>
</evidence>
<dbReference type="PANTHER" id="PTHR11358">
    <property type="entry name" value="ARGINASE/AGMATINASE"/>
    <property type="match status" value="1"/>
</dbReference>
<name>A0A124GGK6_RHILI</name>
<dbReference type="Proteomes" id="UP000053176">
    <property type="component" value="Unassembled WGS sequence"/>
</dbReference>
<dbReference type="Gene3D" id="3.40.800.10">
    <property type="entry name" value="Ureohydrolase domain"/>
    <property type="match status" value="1"/>
</dbReference>
<comment type="similarity">
    <text evidence="1">Belongs to the arginase family. Agmatinase subfamily.</text>
</comment>
<evidence type="ECO:0000256" key="4">
    <source>
        <dbReference type="PIRSR" id="PIRSR036979-1"/>
    </source>
</evidence>
<protein>
    <submittedName>
        <fullName evidence="6">Agmatinase</fullName>
    </submittedName>
</protein>
<accession>A0A124GGK6</accession>